<sequence>MKTETQNHSSEQLNGIIHCSNEKSNGIIHPKSLSRFQKIKKMSTEYLVKAQTVPIIDIDERDPLGINKHLQLDWQNVFCEPDKSAHNFSTLWKISYNTYHYTKLCIYRFLVAIIGLPLVFIWALTFAFYTFFMIYLVTPCRRLFQSIIVELGIYVHDLCAAFIAPFFRAIGAQFTDFRIRLANEQVHITKQIQV</sequence>
<dbReference type="InterPro" id="IPR001612">
    <property type="entry name" value="Caveolin"/>
</dbReference>
<dbReference type="PANTHER" id="PTHR10844">
    <property type="entry name" value="CAVEOLIN"/>
    <property type="match status" value="1"/>
</dbReference>
<dbReference type="PANTHER" id="PTHR10844:SF19">
    <property type="entry name" value="CAVEOLIN-2"/>
    <property type="match status" value="1"/>
</dbReference>
<comment type="function">
    <text evidence="6">May act as a scaffolding protein within caveolar membranes. Interacts directly with G-protein alpha subunits and can functionally regulate their activity.</text>
</comment>
<name>A0A8S2DH08_9BILA</name>
<keyword evidence="4 6" id="KW-0333">Golgi apparatus</keyword>
<keyword evidence="3 6" id="KW-1003">Cell membrane</keyword>
<evidence type="ECO:0000256" key="4">
    <source>
        <dbReference type="ARBA" id="ARBA00023034"/>
    </source>
</evidence>
<dbReference type="Proteomes" id="UP000677228">
    <property type="component" value="Unassembled WGS sequence"/>
</dbReference>
<protein>
    <recommendedName>
        <fullName evidence="6">Caveolin</fullName>
    </recommendedName>
</protein>
<evidence type="ECO:0000313" key="10">
    <source>
        <dbReference type="Proteomes" id="UP000677228"/>
    </source>
</evidence>
<feature type="transmembrane region" description="Helical" evidence="7">
    <location>
        <begin position="143"/>
        <end position="170"/>
    </location>
</feature>
<dbReference type="EMBL" id="CAJNOK010003266">
    <property type="protein sequence ID" value="CAF0894554.1"/>
    <property type="molecule type" value="Genomic_DNA"/>
</dbReference>
<organism evidence="8 10">
    <name type="scientific">Didymodactylos carnosus</name>
    <dbReference type="NCBI Taxonomy" id="1234261"/>
    <lineage>
        <taxon>Eukaryota</taxon>
        <taxon>Metazoa</taxon>
        <taxon>Spiralia</taxon>
        <taxon>Gnathifera</taxon>
        <taxon>Rotifera</taxon>
        <taxon>Eurotatoria</taxon>
        <taxon>Bdelloidea</taxon>
        <taxon>Philodinida</taxon>
        <taxon>Philodinidae</taxon>
        <taxon>Didymodactylos</taxon>
    </lineage>
</organism>
<reference evidence="8" key="1">
    <citation type="submission" date="2021-02" db="EMBL/GenBank/DDBJ databases">
        <authorList>
            <person name="Nowell W R."/>
        </authorList>
    </citation>
    <scope>NUCLEOTIDE SEQUENCE</scope>
</reference>
<comment type="subcellular location">
    <subcellularLocation>
        <location evidence="1 6">Cell membrane</location>
        <topology evidence="1 6">Peripheral membrane protein</topology>
    </subcellularLocation>
    <subcellularLocation>
        <location evidence="6">Golgi apparatus membrane</location>
        <topology evidence="6">Peripheral membrane protein</topology>
    </subcellularLocation>
    <subcellularLocation>
        <location evidence="6">Membrane</location>
        <location evidence="6">Caveola</location>
        <topology evidence="6">Peripheral membrane protein</topology>
    </subcellularLocation>
</comment>
<dbReference type="EMBL" id="CAJOBA010003267">
    <property type="protein sequence ID" value="CAF3676282.1"/>
    <property type="molecule type" value="Genomic_DNA"/>
</dbReference>
<evidence type="ECO:0000256" key="5">
    <source>
        <dbReference type="ARBA" id="ARBA00023136"/>
    </source>
</evidence>
<comment type="similarity">
    <text evidence="2 6">Belongs to the caveolin family.</text>
</comment>
<keyword evidence="5 6" id="KW-0472">Membrane</keyword>
<dbReference type="GO" id="GO:0000139">
    <property type="term" value="C:Golgi membrane"/>
    <property type="evidence" value="ECO:0007669"/>
    <property type="project" value="UniProtKB-SubCell"/>
</dbReference>
<gene>
    <name evidence="8" type="ORF">OVA965_LOCUS9302</name>
    <name evidence="9" type="ORF">TMI583_LOCUS9298</name>
</gene>
<comment type="caution">
    <text evidence="8">The sequence shown here is derived from an EMBL/GenBank/DDBJ whole genome shotgun (WGS) entry which is preliminary data.</text>
</comment>
<proteinExistence type="inferred from homology"/>
<dbReference type="Proteomes" id="UP000682733">
    <property type="component" value="Unassembled WGS sequence"/>
</dbReference>
<dbReference type="AlphaFoldDB" id="A0A8S2DH08"/>
<evidence type="ECO:0000256" key="6">
    <source>
        <dbReference type="RuleBase" id="RU000680"/>
    </source>
</evidence>
<evidence type="ECO:0000313" key="9">
    <source>
        <dbReference type="EMBL" id="CAF3676282.1"/>
    </source>
</evidence>
<evidence type="ECO:0000256" key="3">
    <source>
        <dbReference type="ARBA" id="ARBA00022475"/>
    </source>
</evidence>
<dbReference type="GO" id="GO:0070836">
    <property type="term" value="P:caveola assembly"/>
    <property type="evidence" value="ECO:0007669"/>
    <property type="project" value="InterPro"/>
</dbReference>
<feature type="transmembrane region" description="Helical" evidence="7">
    <location>
        <begin position="109"/>
        <end position="137"/>
    </location>
</feature>
<evidence type="ECO:0000256" key="7">
    <source>
        <dbReference type="SAM" id="Phobius"/>
    </source>
</evidence>
<dbReference type="Pfam" id="PF01146">
    <property type="entry name" value="Caveolin"/>
    <property type="match status" value="1"/>
</dbReference>
<evidence type="ECO:0000313" key="8">
    <source>
        <dbReference type="EMBL" id="CAF0894554.1"/>
    </source>
</evidence>
<dbReference type="GO" id="GO:0060090">
    <property type="term" value="F:molecular adaptor activity"/>
    <property type="evidence" value="ECO:0007669"/>
    <property type="project" value="TreeGrafter"/>
</dbReference>
<keyword evidence="7" id="KW-0812">Transmembrane</keyword>
<evidence type="ECO:0000256" key="2">
    <source>
        <dbReference type="ARBA" id="ARBA00010988"/>
    </source>
</evidence>
<evidence type="ECO:0000256" key="1">
    <source>
        <dbReference type="ARBA" id="ARBA00004202"/>
    </source>
</evidence>
<accession>A0A8S2DH08</accession>
<keyword evidence="7" id="KW-1133">Transmembrane helix</keyword>
<dbReference type="GO" id="GO:0005901">
    <property type="term" value="C:caveola"/>
    <property type="evidence" value="ECO:0007669"/>
    <property type="project" value="UniProtKB-SubCell"/>
</dbReference>